<feature type="non-terminal residue" evidence="1">
    <location>
        <position position="38"/>
    </location>
</feature>
<dbReference type="EMBL" id="UINC01015304">
    <property type="protein sequence ID" value="SVA64543.1"/>
    <property type="molecule type" value="Genomic_DNA"/>
</dbReference>
<gene>
    <name evidence="1" type="ORF">METZ01_LOCUS117397</name>
</gene>
<name>A0A381XJS6_9ZZZZ</name>
<protein>
    <submittedName>
        <fullName evidence="1">Uncharacterized protein</fullName>
    </submittedName>
</protein>
<organism evidence="1">
    <name type="scientific">marine metagenome</name>
    <dbReference type="NCBI Taxonomy" id="408172"/>
    <lineage>
        <taxon>unclassified sequences</taxon>
        <taxon>metagenomes</taxon>
        <taxon>ecological metagenomes</taxon>
    </lineage>
</organism>
<accession>A0A381XJS6</accession>
<dbReference type="AlphaFoldDB" id="A0A381XJS6"/>
<reference evidence="1" key="1">
    <citation type="submission" date="2018-05" db="EMBL/GenBank/DDBJ databases">
        <authorList>
            <person name="Lanie J.A."/>
            <person name="Ng W.-L."/>
            <person name="Kazmierczak K.M."/>
            <person name="Andrzejewski T.M."/>
            <person name="Davidsen T.M."/>
            <person name="Wayne K.J."/>
            <person name="Tettelin H."/>
            <person name="Glass J.I."/>
            <person name="Rusch D."/>
            <person name="Podicherti R."/>
            <person name="Tsui H.-C.T."/>
            <person name="Winkler M.E."/>
        </authorList>
    </citation>
    <scope>NUCLEOTIDE SEQUENCE</scope>
</reference>
<proteinExistence type="predicted"/>
<evidence type="ECO:0000313" key="1">
    <source>
        <dbReference type="EMBL" id="SVA64543.1"/>
    </source>
</evidence>
<sequence>MSVTQLKQAVVTALEDAKARDIRELDVRALTDITDWVG</sequence>